<dbReference type="EMBL" id="DQ149023">
    <property type="protein sequence ID" value="ABA47074.1"/>
    <property type="molecule type" value="Genomic_DNA"/>
</dbReference>
<feature type="domain" description="DUF4815" evidence="1">
    <location>
        <begin position="181"/>
        <end position="342"/>
    </location>
</feature>
<organismHost>
    <name type="scientific">Synechococcus</name>
    <dbReference type="NCBI Taxonomy" id="1129"/>
</organismHost>
<reference evidence="2 3" key="1">
    <citation type="journal article" date="2007" name="Environ. Microbiol.">
        <title>Genomic and structural analysis of Syn9, a cyanophage infecting marine Prochlorococcus and Synechococcus.</title>
        <authorList>
            <person name="Weigele P.R."/>
            <person name="Pope W.H."/>
            <person name="Pedulla M.L."/>
            <person name="Houtz J.M."/>
            <person name="Smith A.L."/>
            <person name="Conway J.F."/>
            <person name="King J."/>
            <person name="Hatfull G.F."/>
            <person name="Lawrence J.G."/>
            <person name="Hendrix R.W."/>
        </authorList>
    </citation>
    <scope>NUCLEOTIDE SEQUENCE</scope>
</reference>
<evidence type="ECO:0000259" key="1">
    <source>
        <dbReference type="Pfam" id="PF16075"/>
    </source>
</evidence>
<feature type="domain" description="DUF4815" evidence="1">
    <location>
        <begin position="1036"/>
        <end position="1285"/>
    </location>
</feature>
<evidence type="ECO:0000313" key="2">
    <source>
        <dbReference type="EMBL" id="ABA47074.1"/>
    </source>
</evidence>
<proteinExistence type="predicted"/>
<name>Q0QZC3_BPSYS</name>
<dbReference type="InterPro" id="IPR032096">
    <property type="entry name" value="DUF4815"/>
</dbReference>
<dbReference type="RefSeq" id="YP_717772.1">
    <property type="nucleotide sequence ID" value="NC_008296.2"/>
</dbReference>
<dbReference type="KEGG" id="vg:4239004"/>
<accession>Q0QZC3</accession>
<feature type="domain" description="DUF4815" evidence="1">
    <location>
        <begin position="12"/>
        <end position="67"/>
    </location>
</feature>
<keyword evidence="3" id="KW-1185">Reference proteome</keyword>
<dbReference type="GeneID" id="4239004"/>
<organism evidence="2 3">
    <name type="scientific">Synechococcus phage syn9</name>
    <dbReference type="NCBI Taxonomy" id="382359"/>
    <lineage>
        <taxon>Viruses</taxon>
        <taxon>Duplodnaviria</taxon>
        <taxon>Heunggongvirae</taxon>
        <taxon>Uroviricota</taxon>
        <taxon>Caudoviricetes</taxon>
        <taxon>Pantevenvirales</taxon>
        <taxon>Kyanoviridae</taxon>
        <taxon>Ormenosvirus</taxon>
        <taxon>Ormenosvirus syn9</taxon>
    </lineage>
</organism>
<evidence type="ECO:0000313" key="3">
    <source>
        <dbReference type="Proteomes" id="UP000000909"/>
    </source>
</evidence>
<sequence length="2391" mass="262400">MAQNTNLNVTPYYDDFDKAKNFYRVLYRPGFPIQARELTTMQSILQNQVESVGAHLFKDGAMVIPGQVGYDLNVDAIMLQESFLGANVEDYRTQLDNKIITGLTSGVKAKVLYSIPASMSEKGYITIYVKYIESGGEQNSQNTFTNNEQLVTDTEITFGTTLIEVGSPFAQLLPTDALQTGSVAYVQEGVYFIRGFFVDVPYQYILLDQYGTNPKYRVGLEILESIITPEDDLSLNDNAAGTSNYAAPGAHRFKVSTNLTKKLLTDDADKDFIELLRINGNKIEKLVDRSAYDEIEKTMALRTYEESGNYVVNDFQITMRENLNDGFNNGVYQSGETTAQGNTASSSMYAVEFSPGVAYVRGYRIKNLSPVYLDLDKPRSTNAAQNVIIPFEMGNYSNINNIYGFPNCSGATISNHYQVVELYDTAIATPGDVSGNLIGYARVKSCEFSSNPNGTFGDADDIYKLNLSDVQMITVLQLNSNVTVSQGSVLEGVNSGARAYVIDALSGTNDIPVYQVEGVFQAGEMLTVDGIQLDTITHFHSYVYSDTRSFAARDEITQAVEFTADLILENINLVQGASFTYDATGGSETITGLNSNFAADLRPGDRIYFSDTAFVTVDLVDPTDLAASRVGTIFNYQTQVVNVTPGAVAPVAGTYTALLRYRGKLFGLENADLLSRMPRPYVKSISDESMVVRRTFDAQTVASNSISITLPENEQFSALSPEHFSFTVMASTNGSYPVGSQIPIDDTNTGAFGYTSFTSAERTTLQIDNLTNITSVKVTGTISKNFTTRKTKSPSRMFILKVNKTQSNLDKQNYGLTHSLLYGTRIEDKEISLGLVDAYHIHAVYESLDDSDPVIPSVTLVEPSFFATGSIVIGKTSGARARVVDFNSSTLKLTVVYLSGQLVAGEVVNGFDSSNNAISGIINDSDGSVIVGSKVVTDRYQLADGQTGFLYTTSSLVRQKGVATPIRKLKVVLDYYNHSATGDYFGGQSYLDTDYEDVPFFGDSFLADFLDFRPGCKNLYSGSGTVASPAFVNCSTFDFKSRVFPTSSTPAATLIDIPKLDSDFRCDFDWYLPRIDKLFLLPNGEFQVIKGKSEENPSPPDNIAEGMQLALLRHRPYGFSPEDDVIIIKSDNRRYTMRDIGSIEKRLDQVEYYTAINMLEADTINFQITDAQGKNRFKNGFLVDDFTDHAKSAVGLQDYSVSLDYIEGTCRPSHYTTNVPMVINESLSTNYRKTGPIITLPYQEELLVDQPYASRVENVNPFNVFAYIGRIDLTPQSDDWVDTNRLPTRVTNMEGDFRATQEELNVDQNGFAPIQWNAWQTNWSSTSGPVAGSTWREHTFANFRPGRGRRVMQNTTTTTTTSLSRTGIRTRVVPRIDRQSLGDSLLSSTTIPWIRSRNVDVNIVRMKPRTSFFAFFDGQKIDDYLVPKVIELIKDPTTDSRTNSTPFVIGETVVGLTSGCRFRVAAPNDYFKWNPYDDTELPTSYSSTTAFLNIDTLSLAEQAAGDFYGNMQVGEILQGASGATAVVQNRRIVTDRLGQYRGSFAIPDPGLETNPRWNTGTRVIRFTTNENDSRLPGAVASAAQAEYAATGTLNTVQENVLAIRNAEIVRDTVSQDRTVSSTRTESRQVGWWDPLAQSFLVDEEGGVFITSVSVYFNAKDDNIPISMQIRTMENGYPTTTILPFSDVTINPADVQISETGSVATTFVFQAPVYIPQSIEHCFVLFSDSNSYQVWISRMGELDITGDRTISEQPYAGVLFKSQNATTWTADQYEDMKFQINRAVFDNTSTSVLTLNNAPLDRGNKGKINLGNDAIQTFQPQLQLVLNSTIPYTIGARIKQEITLAQATIVGVEDTVSGTVLTVNDISGNWSAGSNTGGVILNRVVSSKTLATMTVNTPSGDFSVGEIITGNSATTPTAEVITWDSGTNTLTLRYISTEFTPSTETITGGDSNVTATVNTITYSGDATSGGTAVDDAFVNTTPTYTATNRKVRVNHYNHAMNDIDNNVEITGVESEVSPTYLTSSLSDTDTTIQVNDASAFHTIINGSNVSASNLGYIMIENEIMSYSSITNNGRTITINERGIDGTTAVSHADETPVMCYNLDGIPLIEINKTHEAISSPTLDTYDIATSSLGRLGIKSGGPNIVATQNIQYEIITPQIQRLLLPKTNITGRINTITGTSINDGTNLSQNSFSNTGEFFDILLNDSNYFNAPQLICSQINESSELSGAKSIRMDLSLFSDSTSVSPVIDTDRMSITLTSNRINNPSNPNTALLPRGDGHDAAYITKVATLTNPSSSIKLIFAGYRPPNTFIKPLYRVVPTGATETIDQIGYEFFPTNDATIPATTENELYQDYEYEITGLDFTAFQIKLVFVSPNQAFVPIIKDFRAIALAV</sequence>
<protein>
    <submittedName>
        <fullName evidence="2">Structural protein</fullName>
    </submittedName>
</protein>
<dbReference type="Pfam" id="PF16075">
    <property type="entry name" value="DUF4815"/>
    <property type="match status" value="3"/>
</dbReference>
<dbReference type="Proteomes" id="UP000000909">
    <property type="component" value="Segment"/>
</dbReference>